<reference evidence="1" key="2">
    <citation type="journal article" date="2015" name="Data Brief">
        <title>Shoot transcriptome of the giant reed, Arundo donax.</title>
        <authorList>
            <person name="Barrero R.A."/>
            <person name="Guerrero F.D."/>
            <person name="Moolhuijzen P."/>
            <person name="Goolsby J.A."/>
            <person name="Tidwell J."/>
            <person name="Bellgard S.E."/>
            <person name="Bellgard M.I."/>
        </authorList>
    </citation>
    <scope>NUCLEOTIDE SEQUENCE</scope>
    <source>
        <tissue evidence="1">Shoot tissue taken approximately 20 cm above the soil surface</tissue>
    </source>
</reference>
<accession>A0A0A9GTA9</accession>
<dbReference type="EMBL" id="GBRH01172100">
    <property type="protein sequence ID" value="JAE25796.1"/>
    <property type="molecule type" value="Transcribed_RNA"/>
</dbReference>
<reference evidence="1" key="1">
    <citation type="submission" date="2014-09" db="EMBL/GenBank/DDBJ databases">
        <authorList>
            <person name="Magalhaes I.L.F."/>
            <person name="Oliveira U."/>
            <person name="Santos F.R."/>
            <person name="Vidigal T.H.D.A."/>
            <person name="Brescovit A.D."/>
            <person name="Santos A.J."/>
        </authorList>
    </citation>
    <scope>NUCLEOTIDE SEQUENCE</scope>
    <source>
        <tissue evidence="1">Shoot tissue taken approximately 20 cm above the soil surface</tissue>
    </source>
</reference>
<organism evidence="1">
    <name type="scientific">Arundo donax</name>
    <name type="common">Giant reed</name>
    <name type="synonym">Donax arundinaceus</name>
    <dbReference type="NCBI Taxonomy" id="35708"/>
    <lineage>
        <taxon>Eukaryota</taxon>
        <taxon>Viridiplantae</taxon>
        <taxon>Streptophyta</taxon>
        <taxon>Embryophyta</taxon>
        <taxon>Tracheophyta</taxon>
        <taxon>Spermatophyta</taxon>
        <taxon>Magnoliopsida</taxon>
        <taxon>Liliopsida</taxon>
        <taxon>Poales</taxon>
        <taxon>Poaceae</taxon>
        <taxon>PACMAD clade</taxon>
        <taxon>Arundinoideae</taxon>
        <taxon>Arundineae</taxon>
        <taxon>Arundo</taxon>
    </lineage>
</organism>
<name>A0A0A9GTA9_ARUDO</name>
<protein>
    <submittedName>
        <fullName evidence="1">Uncharacterized protein</fullName>
    </submittedName>
</protein>
<dbReference type="AlphaFoldDB" id="A0A0A9GTA9"/>
<evidence type="ECO:0000313" key="1">
    <source>
        <dbReference type="EMBL" id="JAE25796.1"/>
    </source>
</evidence>
<sequence length="48" mass="5527">MSIRSQMVIDPLVKGLYAEMKKITKDLEHKSYSLPIVSRVFMSSAKLR</sequence>
<proteinExistence type="predicted"/>